<dbReference type="InterPro" id="IPR036770">
    <property type="entry name" value="Ankyrin_rpt-contain_sf"/>
</dbReference>
<protein>
    <submittedName>
        <fullName evidence="5">Uncharacterized protein</fullName>
    </submittedName>
</protein>
<dbReference type="OrthoDB" id="341259at2759"/>
<name>A0A9W7CAK9_9STRA</name>
<feature type="compositionally biased region" description="Acidic residues" evidence="4">
    <location>
        <begin position="632"/>
        <end position="642"/>
    </location>
</feature>
<gene>
    <name evidence="5" type="ORF">TrST_g830</name>
</gene>
<dbReference type="InterPro" id="IPR002110">
    <property type="entry name" value="Ankyrin_rpt"/>
</dbReference>
<evidence type="ECO:0000256" key="4">
    <source>
        <dbReference type="SAM" id="MobiDB-lite"/>
    </source>
</evidence>
<dbReference type="PANTHER" id="PTHR24161">
    <property type="entry name" value="ANK_REP_REGION DOMAIN-CONTAINING PROTEIN-RELATED"/>
    <property type="match status" value="1"/>
</dbReference>
<dbReference type="PANTHER" id="PTHR24161:SF85">
    <property type="entry name" value="PALMITOYLTRANSFERASE HIP14"/>
    <property type="match status" value="1"/>
</dbReference>
<evidence type="ECO:0000313" key="6">
    <source>
        <dbReference type="Proteomes" id="UP001165085"/>
    </source>
</evidence>
<feature type="compositionally biased region" description="Basic residues" evidence="4">
    <location>
        <begin position="602"/>
        <end position="622"/>
    </location>
</feature>
<keyword evidence="6" id="KW-1185">Reference proteome</keyword>
<accession>A0A9W7CAK9</accession>
<sequence length="642" mass="73526">MPWILQILGLQKNNLTFTDTEGNVVKMVKPEPKWVKALKNPINAFKKKKADFLKNNSYGKPGAYIDNPEMFQELVEECTSSSIGLQTIHDCLSQKLDPNLPFLKHKNNRAMHYAARHGSVYMAMMLLKAGAKISPRNSLGQTPLHVAASGRLPHHTAFLRWVIAKEGVDINEKDRGGNTALVLAVISCARTNVGILLHHKATVTVTTKKLLTYEDPEALAIAKYVRAVDNRLDIEVAEEYFEVQKFLGPSIFDRVFGMGLCSESHYVVEMCERALDGNYLNYYEIHKENLKRGLTYLFYRYVLGRKPVKEVIRKKKKVLAVQKASEEDMNLLVEAKLRKRELKKQQYKEEIKIRNLEAARREIAAVQSKDTLARLYGKTKGGAWVRQTEDELTKKRGFDDKKKIKVEPGERAETKSRWEFREIEGDKSLGNGLDIDKFIGYDLLKNGDKTLDELKEEKAIARLAADLEFLEGKKISELEFHQKDFRVGGLNTLKSRDGARYKNGQRVSVVSDAEFLKKGMRREDIKGGGGGGGGERRVTGLRQVEGEEKTRTKTKKGGLMSKFSFSTGWAKLAPGEEIEPPRERPEDEEEDEVMETPEERRQRKKEKKREKKRMKKEKKKKRKEDEKKECVEERDDSDDWSD</sequence>
<comment type="caution">
    <text evidence="5">The sequence shown here is derived from an EMBL/GenBank/DDBJ whole genome shotgun (WGS) entry which is preliminary data.</text>
</comment>
<feature type="repeat" description="ANK" evidence="3">
    <location>
        <begin position="106"/>
        <end position="138"/>
    </location>
</feature>
<dbReference type="Gene3D" id="1.25.40.20">
    <property type="entry name" value="Ankyrin repeat-containing domain"/>
    <property type="match status" value="1"/>
</dbReference>
<dbReference type="Pfam" id="PF12796">
    <property type="entry name" value="Ank_2"/>
    <property type="match status" value="1"/>
</dbReference>
<proteinExistence type="predicted"/>
<dbReference type="AlphaFoldDB" id="A0A9W7CAK9"/>
<keyword evidence="1" id="KW-0677">Repeat</keyword>
<evidence type="ECO:0000256" key="3">
    <source>
        <dbReference type="PROSITE-ProRule" id="PRU00023"/>
    </source>
</evidence>
<reference evidence="6" key="1">
    <citation type="journal article" date="2023" name="Commun. Biol.">
        <title>Genome analysis of Parmales, the sister group of diatoms, reveals the evolutionary specialization of diatoms from phago-mixotrophs to photoautotrophs.</title>
        <authorList>
            <person name="Ban H."/>
            <person name="Sato S."/>
            <person name="Yoshikawa S."/>
            <person name="Yamada K."/>
            <person name="Nakamura Y."/>
            <person name="Ichinomiya M."/>
            <person name="Sato N."/>
            <person name="Blanc-Mathieu R."/>
            <person name="Endo H."/>
            <person name="Kuwata A."/>
            <person name="Ogata H."/>
        </authorList>
    </citation>
    <scope>NUCLEOTIDE SEQUENCE [LARGE SCALE GENOMIC DNA]</scope>
    <source>
        <strain evidence="6">NIES 3701</strain>
    </source>
</reference>
<dbReference type="Proteomes" id="UP001165085">
    <property type="component" value="Unassembled WGS sequence"/>
</dbReference>
<evidence type="ECO:0000256" key="2">
    <source>
        <dbReference type="ARBA" id="ARBA00023043"/>
    </source>
</evidence>
<organism evidence="5 6">
    <name type="scientific">Triparma strigata</name>
    <dbReference type="NCBI Taxonomy" id="1606541"/>
    <lineage>
        <taxon>Eukaryota</taxon>
        <taxon>Sar</taxon>
        <taxon>Stramenopiles</taxon>
        <taxon>Ochrophyta</taxon>
        <taxon>Bolidophyceae</taxon>
        <taxon>Parmales</taxon>
        <taxon>Triparmaceae</taxon>
        <taxon>Triparma</taxon>
    </lineage>
</organism>
<evidence type="ECO:0000313" key="5">
    <source>
        <dbReference type="EMBL" id="GMI01184.1"/>
    </source>
</evidence>
<feature type="compositionally biased region" description="Acidic residues" evidence="4">
    <location>
        <begin position="586"/>
        <end position="596"/>
    </location>
</feature>
<feature type="region of interest" description="Disordered" evidence="4">
    <location>
        <begin position="521"/>
        <end position="642"/>
    </location>
</feature>
<dbReference type="PROSITE" id="PS50297">
    <property type="entry name" value="ANK_REP_REGION"/>
    <property type="match status" value="1"/>
</dbReference>
<dbReference type="SUPFAM" id="SSF48403">
    <property type="entry name" value="Ankyrin repeat"/>
    <property type="match status" value="1"/>
</dbReference>
<dbReference type="EMBL" id="BRXY01000576">
    <property type="protein sequence ID" value="GMI01184.1"/>
    <property type="molecule type" value="Genomic_DNA"/>
</dbReference>
<dbReference type="PROSITE" id="PS50088">
    <property type="entry name" value="ANK_REPEAT"/>
    <property type="match status" value="2"/>
</dbReference>
<keyword evidence="2 3" id="KW-0040">ANK repeat</keyword>
<feature type="compositionally biased region" description="Basic and acidic residues" evidence="4">
    <location>
        <begin position="534"/>
        <end position="551"/>
    </location>
</feature>
<feature type="repeat" description="ANK" evidence="3">
    <location>
        <begin position="139"/>
        <end position="175"/>
    </location>
</feature>
<evidence type="ECO:0000256" key="1">
    <source>
        <dbReference type="ARBA" id="ARBA00022737"/>
    </source>
</evidence>
<dbReference type="SMART" id="SM00248">
    <property type="entry name" value="ANK"/>
    <property type="match status" value="3"/>
</dbReference>